<evidence type="ECO:0000256" key="2">
    <source>
        <dbReference type="ARBA" id="ARBA00023015"/>
    </source>
</evidence>
<dbReference type="Gene3D" id="1.10.10.10">
    <property type="entry name" value="Winged helix-like DNA-binding domain superfamily/Winged helix DNA-binding domain"/>
    <property type="match status" value="1"/>
</dbReference>
<proteinExistence type="inferred from homology"/>
<reference evidence="5 6" key="1">
    <citation type="submission" date="2020-04" db="EMBL/GenBank/DDBJ databases">
        <title>Knoellia sp. isolate from air conditioner.</title>
        <authorList>
            <person name="Chea S."/>
            <person name="Kim D.-U."/>
        </authorList>
    </citation>
    <scope>NUCLEOTIDE SEQUENCE [LARGE SCALE GENOMIC DNA]</scope>
    <source>
        <strain evidence="5 6">DB2414S</strain>
    </source>
</reference>
<evidence type="ECO:0000256" key="3">
    <source>
        <dbReference type="ARBA" id="ARBA00023125"/>
    </source>
</evidence>
<dbReference type="InterPro" id="IPR036390">
    <property type="entry name" value="WH_DNA-bd_sf"/>
</dbReference>
<gene>
    <name evidence="5" type="ORF">HJG52_15320</name>
</gene>
<keyword evidence="6" id="KW-1185">Reference proteome</keyword>
<comment type="caution">
    <text evidence="5">The sequence shown here is derived from an EMBL/GenBank/DDBJ whole genome shotgun (WGS) entry which is preliminary data.</text>
</comment>
<dbReference type="AlphaFoldDB" id="A0A849HCA1"/>
<keyword evidence="3" id="KW-0238">DNA-binding</keyword>
<organism evidence="5 6">
    <name type="scientific">Knoellia koreensis</name>
    <dbReference type="NCBI Taxonomy" id="2730921"/>
    <lineage>
        <taxon>Bacteria</taxon>
        <taxon>Bacillati</taxon>
        <taxon>Actinomycetota</taxon>
        <taxon>Actinomycetes</taxon>
        <taxon>Micrococcales</taxon>
        <taxon>Intrasporangiaceae</taxon>
        <taxon>Knoellia</taxon>
    </lineage>
</organism>
<dbReference type="InterPro" id="IPR005650">
    <property type="entry name" value="BlaI_family"/>
</dbReference>
<keyword evidence="4" id="KW-0804">Transcription</keyword>
<dbReference type="InterPro" id="IPR036388">
    <property type="entry name" value="WH-like_DNA-bd_sf"/>
</dbReference>
<evidence type="ECO:0000256" key="4">
    <source>
        <dbReference type="ARBA" id="ARBA00023163"/>
    </source>
</evidence>
<protein>
    <submittedName>
        <fullName evidence="5">BlaI/MecI/CopY family transcriptional regulator</fullName>
    </submittedName>
</protein>
<name>A0A849HCA1_9MICO</name>
<dbReference type="PIRSF" id="PIRSF019455">
    <property type="entry name" value="CopR_AtkY"/>
    <property type="match status" value="1"/>
</dbReference>
<dbReference type="GO" id="GO:0003677">
    <property type="term" value="F:DNA binding"/>
    <property type="evidence" value="ECO:0007669"/>
    <property type="project" value="UniProtKB-KW"/>
</dbReference>
<dbReference type="GO" id="GO:0045892">
    <property type="term" value="P:negative regulation of DNA-templated transcription"/>
    <property type="evidence" value="ECO:0007669"/>
    <property type="project" value="InterPro"/>
</dbReference>
<dbReference type="Proteomes" id="UP000588586">
    <property type="component" value="Unassembled WGS sequence"/>
</dbReference>
<dbReference type="EMBL" id="JABEPQ010000003">
    <property type="protein sequence ID" value="NNM47366.1"/>
    <property type="molecule type" value="Genomic_DNA"/>
</dbReference>
<dbReference type="Pfam" id="PF03965">
    <property type="entry name" value="Penicillinase_R"/>
    <property type="match status" value="1"/>
</dbReference>
<evidence type="ECO:0000313" key="5">
    <source>
        <dbReference type="EMBL" id="NNM47366.1"/>
    </source>
</evidence>
<evidence type="ECO:0000256" key="1">
    <source>
        <dbReference type="ARBA" id="ARBA00011046"/>
    </source>
</evidence>
<evidence type="ECO:0000313" key="6">
    <source>
        <dbReference type="Proteomes" id="UP000588586"/>
    </source>
</evidence>
<comment type="similarity">
    <text evidence="1">Belongs to the BlaI transcriptional regulatory family.</text>
</comment>
<dbReference type="RefSeq" id="WP_171244469.1">
    <property type="nucleotide sequence ID" value="NZ_JABEPQ010000003.1"/>
</dbReference>
<accession>A0A849HCA1</accession>
<dbReference type="Gene3D" id="6.10.140.850">
    <property type="match status" value="1"/>
</dbReference>
<dbReference type="SUPFAM" id="SSF46785">
    <property type="entry name" value="Winged helix' DNA-binding domain"/>
    <property type="match status" value="1"/>
</dbReference>
<sequence length="144" mass="15938">MARKSINRLGELERAVMETVWAMTTPERRTVSVREVHQALSTGRDIAYTTVMTVMGRLAEGDLLSRQRSGRAYLYAAVGTREELTASTMREQLNTVNAEDRRAAILHFLDDASADEISELKAALAEVEARQAGSIGKDSKGVRR</sequence>
<keyword evidence="2" id="KW-0805">Transcription regulation</keyword>